<gene>
    <name evidence="1" type="ORF">ATY89_03785</name>
    <name evidence="2" type="ORF">ATZ20_06810</name>
</gene>
<name>A0A0U3GLC2_9CREN</name>
<dbReference type="RefSeq" id="WP_011277418.1">
    <property type="nucleotide sequence ID" value="NZ_BHWZ01000001.1"/>
</dbReference>
<dbReference type="Proteomes" id="UP000065473">
    <property type="component" value="Chromosome"/>
</dbReference>
<evidence type="ECO:0000313" key="1">
    <source>
        <dbReference type="EMBL" id="ALU29144.1"/>
    </source>
</evidence>
<proteinExistence type="predicted"/>
<dbReference type="GeneID" id="14551036"/>
<reference evidence="3 4" key="1">
    <citation type="submission" date="2015-12" db="EMBL/GenBank/DDBJ databases">
        <title>A stable core within a dynamic pangenome in Sulfolobus acidocaldarius.</title>
        <authorList>
            <person name="Anderson R."/>
            <person name="Kouris A."/>
            <person name="Seward C."/>
            <person name="Campbell K."/>
            <person name="Whitaker R."/>
        </authorList>
    </citation>
    <scope>NUCLEOTIDE SEQUENCE [LARGE SCALE GENOMIC DNA]</scope>
    <source>
        <strain evidence="1 4">GG12-C01-09</strain>
        <strain evidence="2 3">NG05B_CO5_07</strain>
    </source>
</reference>
<dbReference type="AlphaFoldDB" id="A0A0U3GLC2"/>
<evidence type="ECO:0000313" key="4">
    <source>
        <dbReference type="Proteomes" id="UP000065473"/>
    </source>
</evidence>
<dbReference type="EMBL" id="CP013695">
    <property type="protein sequence ID" value="ALU31870.1"/>
    <property type="molecule type" value="Genomic_DNA"/>
</dbReference>
<protein>
    <submittedName>
        <fullName evidence="1">Conjugal transfer protein</fullName>
    </submittedName>
</protein>
<organism evidence="1 4">
    <name type="scientific">Sulfolobus acidocaldarius</name>
    <dbReference type="NCBI Taxonomy" id="2285"/>
    <lineage>
        <taxon>Archaea</taxon>
        <taxon>Thermoproteota</taxon>
        <taxon>Thermoprotei</taxon>
        <taxon>Sulfolobales</taxon>
        <taxon>Sulfolobaceae</taxon>
        <taxon>Sulfolobus</taxon>
    </lineage>
</organism>
<evidence type="ECO:0000313" key="3">
    <source>
        <dbReference type="Proteomes" id="UP000060043"/>
    </source>
</evidence>
<dbReference type="EMBL" id="CP013694">
    <property type="protein sequence ID" value="ALU29144.1"/>
    <property type="molecule type" value="Genomic_DNA"/>
</dbReference>
<evidence type="ECO:0000313" key="2">
    <source>
        <dbReference type="EMBL" id="ALU31870.1"/>
    </source>
</evidence>
<sequence>MGMEREFRYNELVFLNQLQTRYQLFTSRVMQGLYAVNQEGIFLAKRGKTAKQRFLGKGGDIVVAEKVADWGEVKSVIVMNVRQENVANRPSLTLNILSPVYKEIGDWRVILKDGREIVIPNVDDPYNKLNYVKTRFNLMF</sequence>
<dbReference type="OrthoDB" id="42634at2157"/>
<accession>A0A0U3GLC2</accession>
<dbReference type="Proteomes" id="UP000060043">
    <property type="component" value="Chromosome"/>
</dbReference>